<gene>
    <name evidence="2" type="ORF">FHL15_000251</name>
</gene>
<evidence type="ECO:0000313" key="3">
    <source>
        <dbReference type="Proteomes" id="UP000319160"/>
    </source>
</evidence>
<name>A0A553IFD2_9PEZI</name>
<reference evidence="3" key="1">
    <citation type="submission" date="2019-06" db="EMBL/GenBank/DDBJ databases">
        <title>Draft genome sequence of the griseofulvin-producing fungus Xylaria cubensis strain G536.</title>
        <authorList>
            <person name="Mead M.E."/>
            <person name="Raja H.A."/>
            <person name="Steenwyk J.L."/>
            <person name="Knowles S.L."/>
            <person name="Oberlies N.H."/>
            <person name="Rokas A."/>
        </authorList>
    </citation>
    <scope>NUCLEOTIDE SEQUENCE [LARGE SCALE GENOMIC DNA]</scope>
    <source>
        <strain evidence="3">G536</strain>
    </source>
</reference>
<dbReference type="PANTHER" id="PTHR35870">
    <property type="entry name" value="PROTEIN, PUTATIVE (AFU_ORTHOLOGUE AFUA_5G03330)-RELATED"/>
    <property type="match status" value="1"/>
</dbReference>
<accession>A0A553IFD2</accession>
<evidence type="ECO:0000313" key="2">
    <source>
        <dbReference type="EMBL" id="TRX98909.1"/>
    </source>
</evidence>
<dbReference type="AlphaFoldDB" id="A0A553IFD2"/>
<dbReference type="Pfam" id="PF14027">
    <property type="entry name" value="Questin_oxidase"/>
    <property type="match status" value="1"/>
</dbReference>
<keyword evidence="3" id="KW-1185">Reference proteome</keyword>
<keyword evidence="1" id="KW-0560">Oxidoreductase</keyword>
<dbReference type="PANTHER" id="PTHR35870:SF6">
    <property type="entry name" value="MGS207 PROTEIN"/>
    <property type="match status" value="1"/>
</dbReference>
<organism evidence="2 3">
    <name type="scientific">Xylaria flabelliformis</name>
    <dbReference type="NCBI Taxonomy" id="2512241"/>
    <lineage>
        <taxon>Eukaryota</taxon>
        <taxon>Fungi</taxon>
        <taxon>Dikarya</taxon>
        <taxon>Ascomycota</taxon>
        <taxon>Pezizomycotina</taxon>
        <taxon>Sordariomycetes</taxon>
        <taxon>Xylariomycetidae</taxon>
        <taxon>Xylariales</taxon>
        <taxon>Xylariaceae</taxon>
        <taxon>Xylaria</taxon>
    </lineage>
</organism>
<protein>
    <recommendedName>
        <fullName evidence="4">MGS207 protein</fullName>
    </recommendedName>
</protein>
<evidence type="ECO:0008006" key="4">
    <source>
        <dbReference type="Google" id="ProtNLM"/>
    </source>
</evidence>
<dbReference type="EMBL" id="VFLP01000001">
    <property type="protein sequence ID" value="TRX98909.1"/>
    <property type="molecule type" value="Genomic_DNA"/>
</dbReference>
<dbReference type="OrthoDB" id="10265971at2759"/>
<dbReference type="InterPro" id="IPR025337">
    <property type="entry name" value="Questin_oxidase-like"/>
</dbReference>
<proteinExistence type="predicted"/>
<dbReference type="Proteomes" id="UP000319160">
    <property type="component" value="Unassembled WGS sequence"/>
</dbReference>
<dbReference type="STRING" id="2512241.A0A553IFD2"/>
<dbReference type="GO" id="GO:0016491">
    <property type="term" value="F:oxidoreductase activity"/>
    <property type="evidence" value="ECO:0007669"/>
    <property type="project" value="UniProtKB-KW"/>
</dbReference>
<comment type="caution">
    <text evidence="2">The sequence shown here is derived from an EMBL/GenBank/DDBJ whole genome shotgun (WGS) entry which is preliminary data.</text>
</comment>
<evidence type="ECO:0000256" key="1">
    <source>
        <dbReference type="ARBA" id="ARBA00023002"/>
    </source>
</evidence>
<sequence>MASILSYVPVINRFINSSDEFRSIDLPPVEVHNVETAPEKRPRTLKHLLRANHANHAILYNNLRFDNHIPHALSSAYLLGASDAQLHKIYEVEGESLEPWRPSPAEVTKDDWRSFLGDKLYQRAFLDFFEDSLVMRHNYDWKKVVNEYMFSGKEPLVNCLIVGHPLIHLGYAYEMDNKEIAMEALTLAATQYSFLHKYLDDPSYTKPSSFKMSNPLELLNRMAEDKRVGELFKEPVFDNFVPLFEDHEDLILEYWNAWSLDDPKKQFQESQEAAVALLVATIPPGTHSYNFFVCHLLTTSHAVRILLPVIPAKLHIPLVRQWWLLTAAVYAVFKCPKIDPDYIKPGDVAGKQWNYVEDKAINGPYATDAHFVKAARAIKEAARTWGDVHEHYLAAAVRFVDDFHGWARTYYPRLIPLTYPVLLGRPLTSSASI</sequence>